<proteinExistence type="predicted"/>
<dbReference type="Pfam" id="PF05097">
    <property type="entry name" value="DUF688"/>
    <property type="match status" value="1"/>
</dbReference>
<comment type="caution">
    <text evidence="2">The sequence shown here is derived from an EMBL/GenBank/DDBJ whole genome shotgun (WGS) entry which is preliminary data.</text>
</comment>
<name>A0ABC8RT11_9AQUA</name>
<dbReference type="AlphaFoldDB" id="A0ABC8RT11"/>
<evidence type="ECO:0000313" key="3">
    <source>
        <dbReference type="Proteomes" id="UP001642360"/>
    </source>
</evidence>
<feature type="region of interest" description="Disordered" evidence="1">
    <location>
        <begin position="74"/>
        <end position="93"/>
    </location>
</feature>
<keyword evidence="3" id="KW-1185">Reference proteome</keyword>
<feature type="region of interest" description="Disordered" evidence="1">
    <location>
        <begin position="629"/>
        <end position="652"/>
    </location>
</feature>
<accession>A0ABC8RT11</accession>
<dbReference type="InterPro" id="IPR007789">
    <property type="entry name" value="DUF688"/>
</dbReference>
<dbReference type="Proteomes" id="UP001642360">
    <property type="component" value="Unassembled WGS sequence"/>
</dbReference>
<dbReference type="EMBL" id="CAUOFW020001725">
    <property type="protein sequence ID" value="CAK9148128.1"/>
    <property type="molecule type" value="Genomic_DNA"/>
</dbReference>
<dbReference type="PANTHER" id="PTHR33671:SF3">
    <property type="entry name" value="F28N24.8 PROTEIN"/>
    <property type="match status" value="1"/>
</dbReference>
<feature type="region of interest" description="Disordered" evidence="1">
    <location>
        <begin position="577"/>
        <end position="613"/>
    </location>
</feature>
<feature type="compositionally biased region" description="Basic and acidic residues" evidence="1">
    <location>
        <begin position="579"/>
        <end position="594"/>
    </location>
</feature>
<protein>
    <submittedName>
        <fullName evidence="2">Uncharacterized protein</fullName>
    </submittedName>
</protein>
<sequence>MEEKQLDLNAPLLSVRRFSSTLATSDGVHRNTITKSPPPNRQHSLPLYTSDWELGEVTKPAAVPFLWEHTPGRPKYNSGPLPQLPEESSNTPRLSLGTGLGRIKHTSSEMANDRHLFRTQTDASPLNDYAMLLDSLIEGIKGKGDSDLESGDDAYSDALDTLSPTQSFSLNYSVSGLSGYDGPDVKPSGTFSTDPQTRDFMMSRFLPAAKAMVLETPQYVPRRQPAVTEPPRQVKKVVSGELRPLLEQFRSNAISPYGKCVEDVESEDEDECDDPGKKSRKVWGLFPRICVKNSACLLNPVPGLKPRAQTPKASASKVNRLARTAYSGPLTQTIDKNAWNATYRKQLHPGVRSQELHEVESKLVGEFKLFSYSGELYRTDRSSPCRRLKAGGISPYRNEAPVSPFHDGARFLGIPKEVENAKTPEFSWPTKESNDSQNVSSHLLCKQELGSVHSAVEKTLYIDSIRSEKIPVVKSVCTEADRLMDCSGEGFKTLVESTREETFTPKASIQDTKCLNLLEGGRELKPKASVPFDANLPSMVCIANLKGQAARKEVSKRNPSLDQESRSLECSKVKLSGNLDKKNEHTMKADDKQNPKVVSLQSPLTPPLPKSPSESWLWHTLPSISLRNPFSHSHSGGRFHSKKQDQKTSINGTKWETIVKTSNLHHDHVRYSEELMPHVRHHSKT</sequence>
<dbReference type="PANTHER" id="PTHR33671">
    <property type="entry name" value="N-METHYLTRANSFERASE, PUTATIVE (DUF688)-RELATED"/>
    <property type="match status" value="1"/>
</dbReference>
<evidence type="ECO:0000256" key="1">
    <source>
        <dbReference type="SAM" id="MobiDB-lite"/>
    </source>
</evidence>
<organism evidence="2 3">
    <name type="scientific">Ilex paraguariensis</name>
    <name type="common">yerba mate</name>
    <dbReference type="NCBI Taxonomy" id="185542"/>
    <lineage>
        <taxon>Eukaryota</taxon>
        <taxon>Viridiplantae</taxon>
        <taxon>Streptophyta</taxon>
        <taxon>Embryophyta</taxon>
        <taxon>Tracheophyta</taxon>
        <taxon>Spermatophyta</taxon>
        <taxon>Magnoliopsida</taxon>
        <taxon>eudicotyledons</taxon>
        <taxon>Gunneridae</taxon>
        <taxon>Pentapetalae</taxon>
        <taxon>asterids</taxon>
        <taxon>campanulids</taxon>
        <taxon>Aquifoliales</taxon>
        <taxon>Aquifoliaceae</taxon>
        <taxon>Ilex</taxon>
    </lineage>
</organism>
<reference evidence="2 3" key="1">
    <citation type="submission" date="2024-02" db="EMBL/GenBank/DDBJ databases">
        <authorList>
            <person name="Vignale AGUSTIN F."/>
            <person name="Sosa J E."/>
            <person name="Modenutti C."/>
        </authorList>
    </citation>
    <scope>NUCLEOTIDE SEQUENCE [LARGE SCALE GENOMIC DNA]</scope>
</reference>
<evidence type="ECO:0000313" key="2">
    <source>
        <dbReference type="EMBL" id="CAK9148128.1"/>
    </source>
</evidence>
<gene>
    <name evidence="2" type="ORF">ILEXP_LOCUS16056</name>
</gene>